<protein>
    <submittedName>
        <fullName evidence="3">Glycosyltransferase</fullName>
    </submittedName>
</protein>
<dbReference type="Gene3D" id="3.40.50.2000">
    <property type="entry name" value="Glycogen Phosphorylase B"/>
    <property type="match status" value="2"/>
</dbReference>
<name>A0ABP7MA96_9GAMM</name>
<dbReference type="Proteomes" id="UP001501727">
    <property type="component" value="Unassembled WGS sequence"/>
</dbReference>
<dbReference type="PANTHER" id="PTHR12526:SF630">
    <property type="entry name" value="GLYCOSYLTRANSFERASE"/>
    <property type="match status" value="1"/>
</dbReference>
<keyword evidence="4" id="KW-1185">Reference proteome</keyword>
<feature type="domain" description="Glycosyltransferase subfamily 4-like N-terminal" evidence="2">
    <location>
        <begin position="14"/>
        <end position="172"/>
    </location>
</feature>
<feature type="domain" description="Glycosyl transferase family 1" evidence="1">
    <location>
        <begin position="184"/>
        <end position="329"/>
    </location>
</feature>
<comment type="caution">
    <text evidence="3">The sequence shown here is derived from an EMBL/GenBank/DDBJ whole genome shotgun (WGS) entry which is preliminary data.</text>
</comment>
<organism evidence="3 4">
    <name type="scientific">Luteimonas lutimaris</name>
    <dbReference type="NCBI Taxonomy" id="698645"/>
    <lineage>
        <taxon>Bacteria</taxon>
        <taxon>Pseudomonadati</taxon>
        <taxon>Pseudomonadota</taxon>
        <taxon>Gammaproteobacteria</taxon>
        <taxon>Lysobacterales</taxon>
        <taxon>Lysobacteraceae</taxon>
        <taxon>Luteimonas</taxon>
    </lineage>
</organism>
<dbReference type="RefSeq" id="WP_344758485.1">
    <property type="nucleotide sequence ID" value="NZ_BAAAZU010000003.1"/>
</dbReference>
<dbReference type="InterPro" id="IPR028098">
    <property type="entry name" value="Glyco_trans_4-like_N"/>
</dbReference>
<accession>A0ABP7MA96</accession>
<reference evidence="4" key="1">
    <citation type="journal article" date="2019" name="Int. J. Syst. Evol. Microbiol.">
        <title>The Global Catalogue of Microorganisms (GCM) 10K type strain sequencing project: providing services to taxonomists for standard genome sequencing and annotation.</title>
        <authorList>
            <consortium name="The Broad Institute Genomics Platform"/>
            <consortium name="The Broad Institute Genome Sequencing Center for Infectious Disease"/>
            <person name="Wu L."/>
            <person name="Ma J."/>
        </authorList>
    </citation>
    <scope>NUCLEOTIDE SEQUENCE [LARGE SCALE GENOMIC DNA]</scope>
    <source>
        <strain evidence="4">JCM 16916</strain>
    </source>
</reference>
<dbReference type="CDD" id="cd03811">
    <property type="entry name" value="GT4_GT28_WabH-like"/>
    <property type="match status" value="1"/>
</dbReference>
<evidence type="ECO:0000313" key="4">
    <source>
        <dbReference type="Proteomes" id="UP001501727"/>
    </source>
</evidence>
<evidence type="ECO:0000259" key="2">
    <source>
        <dbReference type="Pfam" id="PF13439"/>
    </source>
</evidence>
<gene>
    <name evidence="3" type="ORF">GCM10022229_06390</name>
</gene>
<dbReference type="InterPro" id="IPR001296">
    <property type="entry name" value="Glyco_trans_1"/>
</dbReference>
<sequence>MKHLAVFLPSLGGGGAEKVMLTLVEHFTARGVRCDLVVAINGGQLTDQVPPGVRLIEFGKRKTIHAVAALANYLRRDKPDALLATVFSANTCALLASALAPGKRRTVVCESSLSEMAYGDDVSVRVQVNRMLASALYRKAHKIVAISKGVRESILRTYSVRESDVRIIYNPICSARNLGNGVHKRRDNLLVACGRLEPPKDYPTMLRAFARVLQQHDARLRILGQGSLREVLEQQCADLGITDRVIFEGFVRDPGRRMCEATVFLHTASFEGFGLVLAEALANGCPVVATDCPGGVREVLDGGKYGILVPVGDDAALANAILSVLRKEVKVSDPSEHLHKFDTECVAEQYMEVLFQ</sequence>
<dbReference type="SUPFAM" id="SSF53756">
    <property type="entry name" value="UDP-Glycosyltransferase/glycogen phosphorylase"/>
    <property type="match status" value="1"/>
</dbReference>
<dbReference type="EMBL" id="BAAAZU010000003">
    <property type="protein sequence ID" value="GAA3915958.1"/>
    <property type="molecule type" value="Genomic_DNA"/>
</dbReference>
<dbReference type="Pfam" id="PF00534">
    <property type="entry name" value="Glycos_transf_1"/>
    <property type="match status" value="1"/>
</dbReference>
<evidence type="ECO:0000313" key="3">
    <source>
        <dbReference type="EMBL" id="GAA3915958.1"/>
    </source>
</evidence>
<evidence type="ECO:0000259" key="1">
    <source>
        <dbReference type="Pfam" id="PF00534"/>
    </source>
</evidence>
<dbReference type="PANTHER" id="PTHR12526">
    <property type="entry name" value="GLYCOSYLTRANSFERASE"/>
    <property type="match status" value="1"/>
</dbReference>
<dbReference type="Pfam" id="PF13439">
    <property type="entry name" value="Glyco_transf_4"/>
    <property type="match status" value="1"/>
</dbReference>
<proteinExistence type="predicted"/>